<dbReference type="InterPro" id="IPR016181">
    <property type="entry name" value="Acyl_CoA_acyltransferase"/>
</dbReference>
<dbReference type="SUPFAM" id="SSF55729">
    <property type="entry name" value="Acyl-CoA N-acyltransferases (Nat)"/>
    <property type="match status" value="1"/>
</dbReference>
<keyword evidence="4" id="KW-1185">Reference proteome</keyword>
<feature type="chain" id="PRO_5007866854" description="N-acetyltransferase domain-containing protein" evidence="1">
    <location>
        <begin position="27"/>
        <end position="377"/>
    </location>
</feature>
<protein>
    <recommendedName>
        <fullName evidence="2">N-acetyltransferase domain-containing protein</fullName>
    </recommendedName>
</protein>
<dbReference type="OrthoDB" id="2523549at2759"/>
<evidence type="ECO:0000313" key="4">
    <source>
        <dbReference type="Proteomes" id="UP000076727"/>
    </source>
</evidence>
<reference evidence="3 4" key="1">
    <citation type="journal article" date="2016" name="Mol. Biol. Evol.">
        <title>Comparative Genomics of Early-Diverging Mushroom-Forming Fungi Provides Insights into the Origins of Lignocellulose Decay Capabilities.</title>
        <authorList>
            <person name="Nagy L.G."/>
            <person name="Riley R."/>
            <person name="Tritt A."/>
            <person name="Adam C."/>
            <person name="Daum C."/>
            <person name="Floudas D."/>
            <person name="Sun H."/>
            <person name="Yadav J.S."/>
            <person name="Pangilinan J."/>
            <person name="Larsson K.H."/>
            <person name="Matsuura K."/>
            <person name="Barry K."/>
            <person name="Labutti K."/>
            <person name="Kuo R."/>
            <person name="Ohm R.A."/>
            <person name="Bhattacharya S.S."/>
            <person name="Shirouzu T."/>
            <person name="Yoshinaga Y."/>
            <person name="Martin F.M."/>
            <person name="Grigoriev I.V."/>
            <person name="Hibbett D.S."/>
        </authorList>
    </citation>
    <scope>NUCLEOTIDE SEQUENCE [LARGE SCALE GENOMIC DNA]</scope>
    <source>
        <strain evidence="3 4">L-15889</strain>
    </source>
</reference>
<feature type="domain" description="N-acetyltransferase" evidence="2">
    <location>
        <begin position="247"/>
        <end position="295"/>
    </location>
</feature>
<keyword evidence="1" id="KW-0732">Signal</keyword>
<evidence type="ECO:0000313" key="3">
    <source>
        <dbReference type="EMBL" id="KZT72929.1"/>
    </source>
</evidence>
<feature type="signal peptide" evidence="1">
    <location>
        <begin position="1"/>
        <end position="26"/>
    </location>
</feature>
<dbReference type="Pfam" id="PF00583">
    <property type="entry name" value="Acetyltransf_1"/>
    <property type="match status" value="1"/>
</dbReference>
<dbReference type="InterPro" id="IPR000182">
    <property type="entry name" value="GNAT_dom"/>
</dbReference>
<dbReference type="Gene3D" id="3.40.630.30">
    <property type="match status" value="1"/>
</dbReference>
<organism evidence="3 4">
    <name type="scientific">Daedalea quercina L-15889</name>
    <dbReference type="NCBI Taxonomy" id="1314783"/>
    <lineage>
        <taxon>Eukaryota</taxon>
        <taxon>Fungi</taxon>
        <taxon>Dikarya</taxon>
        <taxon>Basidiomycota</taxon>
        <taxon>Agaricomycotina</taxon>
        <taxon>Agaricomycetes</taxon>
        <taxon>Polyporales</taxon>
        <taxon>Fomitopsis</taxon>
    </lineage>
</organism>
<dbReference type="GO" id="GO:0016747">
    <property type="term" value="F:acyltransferase activity, transferring groups other than amino-acyl groups"/>
    <property type="evidence" value="ECO:0007669"/>
    <property type="project" value="InterPro"/>
</dbReference>
<dbReference type="AlphaFoldDB" id="A0A165T4T5"/>
<evidence type="ECO:0000256" key="1">
    <source>
        <dbReference type="SAM" id="SignalP"/>
    </source>
</evidence>
<name>A0A165T4T5_9APHY</name>
<accession>A0A165T4T5</accession>
<gene>
    <name evidence="3" type="ORF">DAEQUDRAFT_808892</name>
</gene>
<dbReference type="EMBL" id="KV429039">
    <property type="protein sequence ID" value="KZT72929.1"/>
    <property type="molecule type" value="Genomic_DNA"/>
</dbReference>
<proteinExistence type="predicted"/>
<sequence>MMANTHPLDSALHLVVFASAQDFVQAVQPFDDEFMNFGLGMVMDTLSSSTSQGTEAEVLHEIAGSNAHPTEGTFAAVFKGQQLVLTMTHTTKRLPHFLSYPTTVSLSLLAPACALLTASLDLASIRQLGGPKEAIIALLNAAPSLRATAPTFAAIACSASLKTLSPPTSPSHGHGDEANTDYRYEICFARDEDALPLVVLALAFSAHSPWPSPSHVVLRILRDAIAARVLYAVRAYKHCGPTGDQTAAEQYDLAGYILLGRNTSRTLAIRNVFVATEHRRRGLAEIMVRSVTRACLGAPNPVTSEELESVQGTADVKVNVGAPGWGTKSVVCLLVSEPAVARIYARCGFVVDLDAKDPATGRSLCYGQELRGITMDA</sequence>
<evidence type="ECO:0000259" key="2">
    <source>
        <dbReference type="Pfam" id="PF00583"/>
    </source>
</evidence>
<dbReference type="Proteomes" id="UP000076727">
    <property type="component" value="Unassembled WGS sequence"/>
</dbReference>